<name>A0AAN9GHU8_9CAEN</name>
<dbReference type="PRINTS" id="PR00749">
    <property type="entry name" value="LYSOZYMEG"/>
</dbReference>
<accession>A0AAN9GHU8</accession>
<evidence type="ECO:0000313" key="3">
    <source>
        <dbReference type="Proteomes" id="UP001374579"/>
    </source>
</evidence>
<dbReference type="GO" id="GO:0009253">
    <property type="term" value="P:peptidoglycan catabolic process"/>
    <property type="evidence" value="ECO:0007669"/>
    <property type="project" value="InterPro"/>
</dbReference>
<dbReference type="PANTHER" id="PTHR31698">
    <property type="entry name" value="LYSOZYME G FAMILY MEMBER"/>
    <property type="match status" value="1"/>
</dbReference>
<protein>
    <recommendedName>
        <fullName evidence="4">Lysozyme g</fullName>
    </recommendedName>
</protein>
<feature type="chain" id="PRO_5042844881" description="Lysozyme g" evidence="1">
    <location>
        <begin position="20"/>
        <end position="209"/>
    </location>
</feature>
<organism evidence="2 3">
    <name type="scientific">Littorina saxatilis</name>
    <dbReference type="NCBI Taxonomy" id="31220"/>
    <lineage>
        <taxon>Eukaryota</taxon>
        <taxon>Metazoa</taxon>
        <taxon>Spiralia</taxon>
        <taxon>Lophotrochozoa</taxon>
        <taxon>Mollusca</taxon>
        <taxon>Gastropoda</taxon>
        <taxon>Caenogastropoda</taxon>
        <taxon>Littorinimorpha</taxon>
        <taxon>Littorinoidea</taxon>
        <taxon>Littorinidae</taxon>
        <taxon>Littorina</taxon>
    </lineage>
</organism>
<dbReference type="EMBL" id="JBAMIC010000004">
    <property type="protein sequence ID" value="KAK7107300.1"/>
    <property type="molecule type" value="Genomic_DNA"/>
</dbReference>
<gene>
    <name evidence="2" type="ORF">V1264_015247</name>
</gene>
<comment type="caution">
    <text evidence="2">The sequence shown here is derived from an EMBL/GenBank/DDBJ whole genome shotgun (WGS) entry which is preliminary data.</text>
</comment>
<evidence type="ECO:0000256" key="1">
    <source>
        <dbReference type="SAM" id="SignalP"/>
    </source>
</evidence>
<dbReference type="SUPFAM" id="SSF53955">
    <property type="entry name" value="Lysozyme-like"/>
    <property type="match status" value="1"/>
</dbReference>
<dbReference type="AlphaFoldDB" id="A0AAN9GHU8"/>
<dbReference type="InterPro" id="IPR023346">
    <property type="entry name" value="Lysozyme-like_dom_sf"/>
</dbReference>
<evidence type="ECO:0000313" key="2">
    <source>
        <dbReference type="EMBL" id="KAK7107300.1"/>
    </source>
</evidence>
<proteinExistence type="predicted"/>
<feature type="signal peptide" evidence="1">
    <location>
        <begin position="1"/>
        <end position="19"/>
    </location>
</feature>
<dbReference type="PANTHER" id="PTHR31698:SF8">
    <property type="entry name" value="LYSOZYME G-RELATED"/>
    <property type="match status" value="1"/>
</dbReference>
<dbReference type="Gene3D" id="1.10.530.10">
    <property type="match status" value="1"/>
</dbReference>
<reference evidence="2 3" key="1">
    <citation type="submission" date="2024-02" db="EMBL/GenBank/DDBJ databases">
        <title>Chromosome-scale genome assembly of the rough periwinkle Littorina saxatilis.</title>
        <authorList>
            <person name="De Jode A."/>
            <person name="Faria R."/>
            <person name="Formenti G."/>
            <person name="Sims Y."/>
            <person name="Smith T.P."/>
            <person name="Tracey A."/>
            <person name="Wood J.M.D."/>
            <person name="Zagrodzka Z.B."/>
            <person name="Johannesson K."/>
            <person name="Butlin R.K."/>
            <person name="Leder E.H."/>
        </authorList>
    </citation>
    <scope>NUCLEOTIDE SEQUENCE [LARGE SCALE GENOMIC DNA]</scope>
    <source>
        <strain evidence="2">Snail1</strain>
        <tissue evidence="2">Muscle</tissue>
    </source>
</reference>
<evidence type="ECO:0008006" key="4">
    <source>
        <dbReference type="Google" id="ProtNLM"/>
    </source>
</evidence>
<dbReference type="Proteomes" id="UP001374579">
    <property type="component" value="Unassembled WGS sequence"/>
</dbReference>
<dbReference type="InterPro" id="IPR002152">
    <property type="entry name" value="Glyco_hydro_23"/>
</dbReference>
<keyword evidence="3" id="KW-1185">Reference proteome</keyword>
<keyword evidence="1" id="KW-0732">Signal</keyword>
<dbReference type="GO" id="GO:0003796">
    <property type="term" value="F:lysozyme activity"/>
    <property type="evidence" value="ECO:0007669"/>
    <property type="project" value="InterPro"/>
</dbReference>
<sequence>MSWVSLVFCLSVGTALCSGFVEGYDVNCYGNINDLNPTGKRIGDHQYSVIASDNEVRHRLSTLKTLQACSEEIAERNCFPASVIGALASRESNGGASLDRRGYGYDGYGYGILQCDVRYSDLPCLDCPPKSCRHITMMVQHKLIHYVQQVARKHPSWSKAQQLQGGVAAYNFGVSNVRSWSQLDIGTAGKDYSNDVIARAQFLRRQGWS</sequence>